<comment type="caution">
    <text evidence="4">The sequence shown here is derived from an EMBL/GenBank/DDBJ whole genome shotgun (WGS) entry which is preliminary data.</text>
</comment>
<dbReference type="EMBL" id="SMAR01000009">
    <property type="protein sequence ID" value="TCT40338.1"/>
    <property type="molecule type" value="Genomic_DNA"/>
</dbReference>
<accession>A0A4R3NU49</accession>
<keyword evidence="5" id="KW-1185">Reference proteome</keyword>
<dbReference type="Pfam" id="PF00109">
    <property type="entry name" value="ketoacyl-synt"/>
    <property type="match status" value="1"/>
</dbReference>
<dbReference type="NCBIfam" id="NF005084">
    <property type="entry name" value="PRK06519.1"/>
    <property type="match status" value="1"/>
</dbReference>
<dbReference type="GO" id="GO:0004315">
    <property type="term" value="F:3-oxoacyl-[acyl-carrier-protein] synthase activity"/>
    <property type="evidence" value="ECO:0007669"/>
    <property type="project" value="TreeGrafter"/>
</dbReference>
<keyword evidence="2" id="KW-0012">Acyltransferase</keyword>
<dbReference type="Gene3D" id="3.40.47.10">
    <property type="match status" value="1"/>
</dbReference>
<organism evidence="4 5">
    <name type="scientific">Martelella mediterranea</name>
    <dbReference type="NCBI Taxonomy" id="293089"/>
    <lineage>
        <taxon>Bacteria</taxon>
        <taxon>Pseudomonadati</taxon>
        <taxon>Pseudomonadota</taxon>
        <taxon>Alphaproteobacteria</taxon>
        <taxon>Hyphomicrobiales</taxon>
        <taxon>Aurantimonadaceae</taxon>
        <taxon>Martelella</taxon>
    </lineage>
</organism>
<sequence length="419" mass="44461">MWGCLPPSNAVKPQKVLEMTKSANDVVLTGIGLVTSLGVGQAPHVAMLGADNAPEVTVDRETCAPYPVHPLPEIDWKDQIPRRGDQRQMENWQRLGVYTAGLALDDAGVKGDEAYCSTMDMIVAAGGGERDIAVDTMIVNEGLKRSDREVLLNEKLTTELRPTLFLAQLANLVAGNISIVHKVTGSSRTFMGEEGAGISAMATAYARVLAGQSTHMLVGGAFVAERRDILLMFEAIHALTRDEWKPLWDRPAEDDGGMVLGTAGTFLVLESRAFAEARGAHIYAVLDGVEGDRGKRDAGKFEARFERLFSDAGFSGNAGDLIFSGATGTSDITSREAAFLKKTYPGAALRGYTGVTGHAVEANFPLGIALAALSLDKRKAPPPFNGPSEAPMDTPAKHAAVTTVGLQRGEGVAVLSADE</sequence>
<dbReference type="InterPro" id="IPR000794">
    <property type="entry name" value="Beta-ketoacyl_synthase"/>
</dbReference>
<dbReference type="GO" id="GO:0006633">
    <property type="term" value="P:fatty acid biosynthetic process"/>
    <property type="evidence" value="ECO:0007669"/>
    <property type="project" value="TreeGrafter"/>
</dbReference>
<reference evidence="4 5" key="1">
    <citation type="submission" date="2019-03" db="EMBL/GenBank/DDBJ databases">
        <title>Freshwater and sediment microbial communities from various areas in North America, analyzing microbe dynamics in response to fracking.</title>
        <authorList>
            <person name="Lamendella R."/>
        </authorList>
    </citation>
    <scope>NUCLEOTIDE SEQUENCE [LARGE SCALE GENOMIC DNA]</scope>
    <source>
        <strain evidence="4 5">175.2</strain>
    </source>
</reference>
<dbReference type="InterPro" id="IPR014030">
    <property type="entry name" value="Ketoacyl_synth_N"/>
</dbReference>
<evidence type="ECO:0000256" key="2">
    <source>
        <dbReference type="ARBA" id="ARBA00023315"/>
    </source>
</evidence>
<gene>
    <name evidence="4" type="ORF">EDC90_100960</name>
</gene>
<evidence type="ECO:0000313" key="5">
    <source>
        <dbReference type="Proteomes" id="UP000295097"/>
    </source>
</evidence>
<keyword evidence="1" id="KW-0808">Transferase</keyword>
<dbReference type="InterPro" id="IPR016039">
    <property type="entry name" value="Thiolase-like"/>
</dbReference>
<name>A0A4R3NU49_9HYPH</name>
<proteinExistence type="predicted"/>
<dbReference type="PANTHER" id="PTHR11712">
    <property type="entry name" value="POLYKETIDE SYNTHASE-RELATED"/>
    <property type="match status" value="1"/>
</dbReference>
<evidence type="ECO:0000256" key="1">
    <source>
        <dbReference type="ARBA" id="ARBA00022679"/>
    </source>
</evidence>
<dbReference type="PANTHER" id="PTHR11712:SF322">
    <property type="entry name" value="POLYKETIDE BETA-KETOACYL SYNTHASE 2-RELATED"/>
    <property type="match status" value="1"/>
</dbReference>
<protein>
    <submittedName>
        <fullName evidence="4">3-oxoacyl-[acyl-carrier-protein] synthase II</fullName>
    </submittedName>
</protein>
<evidence type="ECO:0000313" key="4">
    <source>
        <dbReference type="EMBL" id="TCT40338.1"/>
    </source>
</evidence>
<dbReference type="AlphaFoldDB" id="A0A4R3NU49"/>
<feature type="domain" description="Beta-ketoacyl synthase-like N-terminal" evidence="3">
    <location>
        <begin position="86"/>
        <end position="272"/>
    </location>
</feature>
<evidence type="ECO:0000259" key="3">
    <source>
        <dbReference type="Pfam" id="PF00109"/>
    </source>
</evidence>
<dbReference type="Proteomes" id="UP000295097">
    <property type="component" value="Unassembled WGS sequence"/>
</dbReference>
<dbReference type="SUPFAM" id="SSF53901">
    <property type="entry name" value="Thiolase-like"/>
    <property type="match status" value="2"/>
</dbReference>